<proteinExistence type="predicted"/>
<feature type="signal peptide" evidence="1">
    <location>
        <begin position="1"/>
        <end position="18"/>
    </location>
</feature>
<protein>
    <submittedName>
        <fullName evidence="2">Uncharacterized protein</fullName>
    </submittedName>
</protein>
<name>A0ABD3RS36_9STRA</name>
<comment type="caution">
    <text evidence="2">The sequence shown here is derived from an EMBL/GenBank/DDBJ whole genome shotgun (WGS) entry which is preliminary data.</text>
</comment>
<dbReference type="AlphaFoldDB" id="A0ABD3RS36"/>
<reference evidence="2 3" key="1">
    <citation type="submission" date="2024-10" db="EMBL/GenBank/DDBJ databases">
        <title>Updated reference genomes for cyclostephanoid diatoms.</title>
        <authorList>
            <person name="Roberts W.R."/>
            <person name="Alverson A.J."/>
        </authorList>
    </citation>
    <scope>NUCLEOTIDE SEQUENCE [LARGE SCALE GENOMIC DNA]</scope>
    <source>
        <strain evidence="2 3">AJA228-03</strain>
    </source>
</reference>
<evidence type="ECO:0000313" key="3">
    <source>
        <dbReference type="Proteomes" id="UP001530377"/>
    </source>
</evidence>
<keyword evidence="3" id="KW-1185">Reference proteome</keyword>
<organism evidence="2 3">
    <name type="scientific">Cyclostephanos tholiformis</name>
    <dbReference type="NCBI Taxonomy" id="382380"/>
    <lineage>
        <taxon>Eukaryota</taxon>
        <taxon>Sar</taxon>
        <taxon>Stramenopiles</taxon>
        <taxon>Ochrophyta</taxon>
        <taxon>Bacillariophyta</taxon>
        <taxon>Coscinodiscophyceae</taxon>
        <taxon>Thalassiosirophycidae</taxon>
        <taxon>Stephanodiscales</taxon>
        <taxon>Stephanodiscaceae</taxon>
        <taxon>Cyclostephanos</taxon>
    </lineage>
</organism>
<keyword evidence="1" id="KW-0732">Signal</keyword>
<evidence type="ECO:0000256" key="1">
    <source>
        <dbReference type="SAM" id="SignalP"/>
    </source>
</evidence>
<sequence length="88" mass="9351">MKLAIATITLLLSGTASFAPSRPTLVGRGITSSAAIAVETTTAIFAGPEEEQGGLDLDLSEMFDMFDAADKGKDFDKVIKEVKKEKKD</sequence>
<accession>A0ABD3RS36</accession>
<evidence type="ECO:0000313" key="2">
    <source>
        <dbReference type="EMBL" id="KAL3815703.1"/>
    </source>
</evidence>
<dbReference type="EMBL" id="JALLPB020000186">
    <property type="protein sequence ID" value="KAL3815703.1"/>
    <property type="molecule type" value="Genomic_DNA"/>
</dbReference>
<feature type="chain" id="PRO_5044822682" evidence="1">
    <location>
        <begin position="19"/>
        <end position="88"/>
    </location>
</feature>
<gene>
    <name evidence="2" type="ORF">ACHAXA_004883</name>
</gene>
<dbReference type="Proteomes" id="UP001530377">
    <property type="component" value="Unassembled WGS sequence"/>
</dbReference>